<gene>
    <name evidence="2" type="ORF">EDS130_LOCUS45970</name>
</gene>
<dbReference type="AlphaFoldDB" id="A0A815WYH8"/>
<name>A0A815WYH8_ADIRI</name>
<evidence type="ECO:0000256" key="1">
    <source>
        <dbReference type="ARBA" id="ARBA00022729"/>
    </source>
</evidence>
<dbReference type="PANTHER" id="PTHR46580:SF2">
    <property type="entry name" value="MAM DOMAIN-CONTAINING PROTEIN"/>
    <property type="match status" value="1"/>
</dbReference>
<dbReference type="InterPro" id="IPR028994">
    <property type="entry name" value="Integrin_alpha_N"/>
</dbReference>
<feature type="non-terminal residue" evidence="2">
    <location>
        <position position="1"/>
    </location>
</feature>
<evidence type="ECO:0000313" key="3">
    <source>
        <dbReference type="Proteomes" id="UP000663852"/>
    </source>
</evidence>
<protein>
    <recommendedName>
        <fullName evidence="4">VCBS repeat-containing protein</fullName>
    </recommendedName>
</protein>
<comment type="caution">
    <text evidence="2">The sequence shown here is derived from an EMBL/GenBank/DDBJ whole genome shotgun (WGS) entry which is preliminary data.</text>
</comment>
<accession>A0A815WYH8</accession>
<sequence>QGSDDASILLGNGNGSFANQTRYSVGFVPYSVAIGDFNNDTRLDIVVANWLSNDVSILLGNGNGSFADQTRYSAGSGPSSVAIGDLNNDTQLDILVANWASNDVSILLGNGNGSFANQTRYSAGSGPSSVAIGDFNNDTRLDIVVANARTNDVSVLLQSIGKLAYERSYASGGGSSLQYVMVVDWNNDRNLDIVLSNYGTNNLAFLGGYGNGSFKNQTILNTGVNSHPSLTAIDDFDGDGIVDIAVFNNGTKEIGLMLGCENGIFASLTSTKTSFDSNPLAMISSKFSNEKRSKIGLFTYYIVVSNFNTHTLLFILIRHGSQLCPHGRWPLVE</sequence>
<dbReference type="OrthoDB" id="10022113at2759"/>
<evidence type="ECO:0000313" key="2">
    <source>
        <dbReference type="EMBL" id="CAF1550486.1"/>
    </source>
</evidence>
<keyword evidence="1" id="KW-0732">Signal</keyword>
<dbReference type="PANTHER" id="PTHR46580">
    <property type="entry name" value="SENSOR KINASE-RELATED"/>
    <property type="match status" value="1"/>
</dbReference>
<dbReference type="Gene3D" id="2.30.30.100">
    <property type="match status" value="3"/>
</dbReference>
<dbReference type="Pfam" id="PF13517">
    <property type="entry name" value="FG-GAP_3"/>
    <property type="match status" value="3"/>
</dbReference>
<dbReference type="SUPFAM" id="SSF69318">
    <property type="entry name" value="Integrin alpha N-terminal domain"/>
    <property type="match status" value="1"/>
</dbReference>
<dbReference type="Proteomes" id="UP000663852">
    <property type="component" value="Unassembled WGS sequence"/>
</dbReference>
<evidence type="ECO:0008006" key="4">
    <source>
        <dbReference type="Google" id="ProtNLM"/>
    </source>
</evidence>
<dbReference type="EMBL" id="CAJNOJ010001392">
    <property type="protein sequence ID" value="CAF1550486.1"/>
    <property type="molecule type" value="Genomic_DNA"/>
</dbReference>
<reference evidence="2" key="1">
    <citation type="submission" date="2021-02" db="EMBL/GenBank/DDBJ databases">
        <authorList>
            <person name="Nowell W R."/>
        </authorList>
    </citation>
    <scope>NUCLEOTIDE SEQUENCE</scope>
</reference>
<proteinExistence type="predicted"/>
<dbReference type="InterPro" id="IPR013517">
    <property type="entry name" value="FG-GAP"/>
</dbReference>
<organism evidence="2 3">
    <name type="scientific">Adineta ricciae</name>
    <name type="common">Rotifer</name>
    <dbReference type="NCBI Taxonomy" id="249248"/>
    <lineage>
        <taxon>Eukaryota</taxon>
        <taxon>Metazoa</taxon>
        <taxon>Spiralia</taxon>
        <taxon>Gnathifera</taxon>
        <taxon>Rotifera</taxon>
        <taxon>Eurotatoria</taxon>
        <taxon>Bdelloidea</taxon>
        <taxon>Adinetida</taxon>
        <taxon>Adinetidae</taxon>
        <taxon>Adineta</taxon>
    </lineage>
</organism>